<evidence type="ECO:0000313" key="4">
    <source>
        <dbReference type="Proteomes" id="UP000613580"/>
    </source>
</evidence>
<name>A0A8H6TJD7_MYCCL</name>
<gene>
    <name evidence="3" type="ORF">HMN09_00347200</name>
</gene>
<keyword evidence="4" id="KW-1185">Reference proteome</keyword>
<evidence type="ECO:0000313" key="3">
    <source>
        <dbReference type="EMBL" id="KAF7318381.1"/>
    </source>
</evidence>
<dbReference type="OrthoDB" id="448455at2759"/>
<proteinExistence type="predicted"/>
<dbReference type="EMBL" id="JACAZE010000004">
    <property type="protein sequence ID" value="KAF7318381.1"/>
    <property type="molecule type" value="Genomic_DNA"/>
</dbReference>
<evidence type="ECO:0000259" key="2">
    <source>
        <dbReference type="Pfam" id="PF24883"/>
    </source>
</evidence>
<comment type="caution">
    <text evidence="3">The sequence shown here is derived from an EMBL/GenBank/DDBJ whole genome shotgun (WGS) entry which is preliminary data.</text>
</comment>
<dbReference type="Proteomes" id="UP000613580">
    <property type="component" value="Unassembled WGS sequence"/>
</dbReference>
<organism evidence="3 4">
    <name type="scientific">Mycena chlorophos</name>
    <name type="common">Agaric fungus</name>
    <name type="synonym">Agaricus chlorophos</name>
    <dbReference type="NCBI Taxonomy" id="658473"/>
    <lineage>
        <taxon>Eukaryota</taxon>
        <taxon>Fungi</taxon>
        <taxon>Dikarya</taxon>
        <taxon>Basidiomycota</taxon>
        <taxon>Agaricomycotina</taxon>
        <taxon>Agaricomycetes</taxon>
        <taxon>Agaricomycetidae</taxon>
        <taxon>Agaricales</taxon>
        <taxon>Marasmiineae</taxon>
        <taxon>Mycenaceae</taxon>
        <taxon>Mycena</taxon>
    </lineage>
</organism>
<dbReference type="PANTHER" id="PTHR10039:SF15">
    <property type="entry name" value="NACHT DOMAIN-CONTAINING PROTEIN"/>
    <property type="match status" value="1"/>
</dbReference>
<sequence>MMDTAIVNIAGLGGSGGSGGMGGVGGVSGGQGPALRIIANINAPYAQLDEYHSIMNFVSPINFLPTHQEIHQNLHKDTGKWLLEHTAFLEWKQGSNKLLWCSGIPGAGKTVLASLVFEHLNNLQDSDLGVACAYLNYKESAVQNLKNILGAIWRQLCSKHDLQSCKHFYMRNTQSKAPSLL</sequence>
<evidence type="ECO:0000256" key="1">
    <source>
        <dbReference type="ARBA" id="ARBA00022737"/>
    </source>
</evidence>
<dbReference type="Pfam" id="PF24883">
    <property type="entry name" value="NPHP3_N"/>
    <property type="match status" value="1"/>
</dbReference>
<dbReference type="SUPFAM" id="SSF52540">
    <property type="entry name" value="P-loop containing nucleoside triphosphate hydrolases"/>
    <property type="match status" value="1"/>
</dbReference>
<protein>
    <submittedName>
        <fullName evidence="3">NACHT and ankyrin domain protein</fullName>
    </submittedName>
</protein>
<dbReference type="InterPro" id="IPR027417">
    <property type="entry name" value="P-loop_NTPase"/>
</dbReference>
<reference evidence="3" key="1">
    <citation type="submission" date="2020-05" db="EMBL/GenBank/DDBJ databases">
        <title>Mycena genomes resolve the evolution of fungal bioluminescence.</title>
        <authorList>
            <person name="Tsai I.J."/>
        </authorList>
    </citation>
    <scope>NUCLEOTIDE SEQUENCE</scope>
    <source>
        <strain evidence="3">110903Hualien_Pintung</strain>
    </source>
</reference>
<dbReference type="InterPro" id="IPR056884">
    <property type="entry name" value="NPHP3-like_N"/>
</dbReference>
<accession>A0A8H6TJD7</accession>
<feature type="domain" description="Nephrocystin 3-like N-terminal" evidence="2">
    <location>
        <begin position="77"/>
        <end position="169"/>
    </location>
</feature>
<dbReference type="AlphaFoldDB" id="A0A8H6TJD7"/>
<keyword evidence="1" id="KW-0677">Repeat</keyword>
<dbReference type="PANTHER" id="PTHR10039">
    <property type="entry name" value="AMELOGENIN"/>
    <property type="match status" value="1"/>
</dbReference>
<dbReference type="Gene3D" id="3.40.50.300">
    <property type="entry name" value="P-loop containing nucleotide triphosphate hydrolases"/>
    <property type="match status" value="1"/>
</dbReference>